<accession>A0A1Y3XTQ4</accession>
<dbReference type="RefSeq" id="WP_094335607.1">
    <property type="nucleotide sequence ID" value="NZ_NFIE01000012.1"/>
</dbReference>
<evidence type="ECO:0000313" key="1">
    <source>
        <dbReference type="EMBL" id="OUN88511.1"/>
    </source>
</evidence>
<dbReference type="Proteomes" id="UP000195781">
    <property type="component" value="Unassembled WGS sequence"/>
</dbReference>
<gene>
    <name evidence="1" type="ORF">B5G02_06250</name>
</gene>
<evidence type="ECO:0000313" key="2">
    <source>
        <dbReference type="Proteomes" id="UP000195781"/>
    </source>
</evidence>
<sequence>MVVLDKEKVERSNWLDYDRPRTAREHRGYWYDPTDPAAFHTPGEIDDHIARARVANDIDVFRRNPDMLAQLKARVAEHPEERAGWKHVLDVL</sequence>
<dbReference type="OrthoDB" id="9886430at2"/>
<keyword evidence="2" id="KW-1185">Reference proteome</keyword>
<dbReference type="AlphaFoldDB" id="A0A1Y3XTQ4"/>
<proteinExistence type="predicted"/>
<organism evidence="1 2">
    <name type="scientific">[Collinsella] massiliensis</name>
    <dbReference type="NCBI Taxonomy" id="1232426"/>
    <lineage>
        <taxon>Bacteria</taxon>
        <taxon>Bacillati</taxon>
        <taxon>Actinomycetota</taxon>
        <taxon>Coriobacteriia</taxon>
        <taxon>Coriobacteriales</taxon>
        <taxon>Coriobacteriaceae</taxon>
        <taxon>Enorma</taxon>
    </lineage>
</organism>
<dbReference type="EMBL" id="NFIE01000012">
    <property type="protein sequence ID" value="OUN88511.1"/>
    <property type="molecule type" value="Genomic_DNA"/>
</dbReference>
<reference evidence="2" key="1">
    <citation type="submission" date="2017-04" db="EMBL/GenBank/DDBJ databases">
        <title>Function of individual gut microbiota members based on whole genome sequencing of pure cultures obtained from chicken caecum.</title>
        <authorList>
            <person name="Medvecky M."/>
            <person name="Cejkova D."/>
            <person name="Polansky O."/>
            <person name="Karasova D."/>
            <person name="Kubasova T."/>
            <person name="Cizek A."/>
            <person name="Rychlik I."/>
        </authorList>
    </citation>
    <scope>NUCLEOTIDE SEQUENCE [LARGE SCALE GENOMIC DNA]</scope>
    <source>
        <strain evidence="2">An5</strain>
    </source>
</reference>
<name>A0A1Y3XTQ4_9ACTN</name>
<protein>
    <submittedName>
        <fullName evidence="1">Uncharacterized protein</fullName>
    </submittedName>
</protein>
<comment type="caution">
    <text evidence="1">The sequence shown here is derived from an EMBL/GenBank/DDBJ whole genome shotgun (WGS) entry which is preliminary data.</text>
</comment>